<dbReference type="InterPro" id="IPR008906">
    <property type="entry name" value="HATC_C_dom"/>
</dbReference>
<keyword evidence="3" id="KW-1185">Reference proteome</keyword>
<accession>A0A9D3YAV7</accession>
<reference evidence="2" key="2">
    <citation type="submission" date="2020-11" db="EMBL/GenBank/DDBJ databases">
        <authorList>
            <person name="McCartney M.A."/>
            <person name="Auch B."/>
            <person name="Kono T."/>
            <person name="Mallez S."/>
            <person name="Becker A."/>
            <person name="Gohl D.M."/>
            <person name="Silverstein K.A.T."/>
            <person name="Koren S."/>
            <person name="Bechman K.B."/>
            <person name="Herman A."/>
            <person name="Abrahante J.E."/>
            <person name="Garbe J."/>
        </authorList>
    </citation>
    <scope>NUCLEOTIDE SEQUENCE</scope>
    <source>
        <strain evidence="2">Duluth1</strain>
        <tissue evidence="2">Whole animal</tissue>
    </source>
</reference>
<reference evidence="2" key="1">
    <citation type="journal article" date="2019" name="bioRxiv">
        <title>The Genome of the Zebra Mussel, Dreissena polymorpha: A Resource for Invasive Species Research.</title>
        <authorList>
            <person name="McCartney M.A."/>
            <person name="Auch B."/>
            <person name="Kono T."/>
            <person name="Mallez S."/>
            <person name="Zhang Y."/>
            <person name="Obille A."/>
            <person name="Becker A."/>
            <person name="Abrahante J.E."/>
            <person name="Garbe J."/>
            <person name="Badalamenti J.P."/>
            <person name="Herman A."/>
            <person name="Mangelson H."/>
            <person name="Liachko I."/>
            <person name="Sullivan S."/>
            <person name="Sone E.D."/>
            <person name="Koren S."/>
            <person name="Silverstein K.A.T."/>
            <person name="Beckman K.B."/>
            <person name="Gohl D.M."/>
        </authorList>
    </citation>
    <scope>NUCLEOTIDE SEQUENCE</scope>
    <source>
        <strain evidence="2">Duluth1</strain>
        <tissue evidence="2">Whole animal</tissue>
    </source>
</reference>
<dbReference type="PANTHER" id="PTHR46880:SF5">
    <property type="entry name" value="DUF4371 DOMAIN-CONTAINING PROTEIN"/>
    <property type="match status" value="1"/>
</dbReference>
<evidence type="ECO:0000313" key="2">
    <source>
        <dbReference type="EMBL" id="KAH3694995.1"/>
    </source>
</evidence>
<dbReference type="Pfam" id="PF05699">
    <property type="entry name" value="Dimer_Tnp_hAT"/>
    <property type="match status" value="1"/>
</dbReference>
<organism evidence="2 3">
    <name type="scientific">Dreissena polymorpha</name>
    <name type="common">Zebra mussel</name>
    <name type="synonym">Mytilus polymorpha</name>
    <dbReference type="NCBI Taxonomy" id="45954"/>
    <lineage>
        <taxon>Eukaryota</taxon>
        <taxon>Metazoa</taxon>
        <taxon>Spiralia</taxon>
        <taxon>Lophotrochozoa</taxon>
        <taxon>Mollusca</taxon>
        <taxon>Bivalvia</taxon>
        <taxon>Autobranchia</taxon>
        <taxon>Heteroconchia</taxon>
        <taxon>Euheterodonta</taxon>
        <taxon>Imparidentia</taxon>
        <taxon>Neoheterodontei</taxon>
        <taxon>Myida</taxon>
        <taxon>Dreissenoidea</taxon>
        <taxon>Dreissenidae</taxon>
        <taxon>Dreissena</taxon>
    </lineage>
</organism>
<proteinExistence type="predicted"/>
<evidence type="ECO:0000259" key="1">
    <source>
        <dbReference type="Pfam" id="PF05699"/>
    </source>
</evidence>
<sequence>MQESYPTVLQLYKLALLVPQSTAVVERGFSAMNDMCTDLRSLGQQTLDSLMRINLYQEELLEEDLELVVDLFKNKKERDMPL</sequence>
<name>A0A9D3YAV7_DREPO</name>
<protein>
    <recommendedName>
        <fullName evidence="1">HAT C-terminal dimerisation domain-containing protein</fullName>
    </recommendedName>
</protein>
<dbReference type="EMBL" id="JAIWYP010000016">
    <property type="protein sequence ID" value="KAH3694995.1"/>
    <property type="molecule type" value="Genomic_DNA"/>
</dbReference>
<dbReference type="GO" id="GO:0046983">
    <property type="term" value="F:protein dimerization activity"/>
    <property type="evidence" value="ECO:0007669"/>
    <property type="project" value="InterPro"/>
</dbReference>
<evidence type="ECO:0000313" key="3">
    <source>
        <dbReference type="Proteomes" id="UP000828390"/>
    </source>
</evidence>
<dbReference type="PANTHER" id="PTHR46880">
    <property type="entry name" value="RAS-ASSOCIATING DOMAIN-CONTAINING PROTEIN"/>
    <property type="match status" value="1"/>
</dbReference>
<feature type="domain" description="HAT C-terminal dimerisation" evidence="1">
    <location>
        <begin position="2"/>
        <end position="54"/>
    </location>
</feature>
<dbReference type="Proteomes" id="UP000828390">
    <property type="component" value="Unassembled WGS sequence"/>
</dbReference>
<comment type="caution">
    <text evidence="2">The sequence shown here is derived from an EMBL/GenBank/DDBJ whole genome shotgun (WGS) entry which is preliminary data.</text>
</comment>
<gene>
    <name evidence="2" type="ORF">DPMN_082442</name>
</gene>
<dbReference type="AlphaFoldDB" id="A0A9D3YAV7"/>